<proteinExistence type="predicted"/>
<name>A0A2T7G964_9RHOB</name>
<dbReference type="AlphaFoldDB" id="A0A2T7G964"/>
<organism evidence="3 4">
    <name type="scientific">Pelagivirga sediminicola</name>
    <dbReference type="NCBI Taxonomy" id="2170575"/>
    <lineage>
        <taxon>Bacteria</taxon>
        <taxon>Pseudomonadati</taxon>
        <taxon>Pseudomonadota</taxon>
        <taxon>Alphaproteobacteria</taxon>
        <taxon>Rhodobacterales</taxon>
        <taxon>Paracoccaceae</taxon>
        <taxon>Pelagivirga</taxon>
    </lineage>
</organism>
<accession>A0A2T7G964</accession>
<dbReference type="Proteomes" id="UP000244446">
    <property type="component" value="Unassembled WGS sequence"/>
</dbReference>
<dbReference type="Gene3D" id="3.60.60.10">
    <property type="entry name" value="Penicillin V Acylase, Chain A"/>
    <property type="match status" value="1"/>
</dbReference>
<comment type="caution">
    <text evidence="3">The sequence shown here is derived from an EMBL/GenBank/DDBJ whole genome shotgun (WGS) entry which is preliminary data.</text>
</comment>
<dbReference type="NCBIfam" id="NF040521">
    <property type="entry name" value="C45_proenzyme"/>
    <property type="match status" value="1"/>
</dbReference>
<sequence length="352" mass="38275">MQLNFTSLAEDRPSGALREVFARGWPGWSDWQRTRRTAAPADLRDARLALRRHMPEFETLWDRWVRLCGDDTDAALFLSFWSPPKYLVNCSQAVLVDADGPLLIRNYDLDPQLNEATLLSTGWRGRRVAGMVEGIVGLADGMNDAGLAVSLTFGGRPVSAAGFGIPLIVRYVLEMCVDVPQAVEALRAVPSHMSYNLTVADASGDWATVYVSPDRPAIVTRTPFATNHQLGVEWPHHGRFSNTQGRSDHLEHLLSDPSLTAAELEAAFLTSPLASTRYDKGFGTVYTACYRPAAGTISLAWMDGTREDWTLDAIDSRARLVAFNETGSRSVQPQGAPPLPAGPDGGAVPLGG</sequence>
<protein>
    <recommendedName>
        <fullName evidence="2">Peptidase C45 hydrolase domain-containing protein</fullName>
    </recommendedName>
</protein>
<dbReference type="RefSeq" id="WP_108690925.1">
    <property type="nucleotide sequence ID" value="NZ_QCYH01000002.1"/>
</dbReference>
<dbReference type="OrthoDB" id="8617387at2"/>
<evidence type="ECO:0000259" key="2">
    <source>
        <dbReference type="Pfam" id="PF03417"/>
    </source>
</evidence>
<dbReference type="InterPro" id="IPR047794">
    <property type="entry name" value="C45_proenzyme-like"/>
</dbReference>
<dbReference type="InterPro" id="IPR029055">
    <property type="entry name" value="Ntn_hydrolases_N"/>
</dbReference>
<feature type="domain" description="Peptidase C45 hydrolase" evidence="2">
    <location>
        <begin position="99"/>
        <end position="301"/>
    </location>
</feature>
<dbReference type="SUPFAM" id="SSF56235">
    <property type="entry name" value="N-terminal nucleophile aminohydrolases (Ntn hydrolases)"/>
    <property type="match status" value="1"/>
</dbReference>
<evidence type="ECO:0000313" key="4">
    <source>
        <dbReference type="Proteomes" id="UP000244446"/>
    </source>
</evidence>
<gene>
    <name evidence="3" type="ORF">DC366_03965</name>
</gene>
<reference evidence="3 4" key="1">
    <citation type="submission" date="2018-04" db="EMBL/GenBank/DDBJ databases">
        <title>Pelagivirga bohaiensis gen. nov., sp. nov., a bacterium isolated from the Bohai Sea.</title>
        <authorList>
            <person name="Ji X."/>
        </authorList>
    </citation>
    <scope>NUCLEOTIDE SEQUENCE [LARGE SCALE GENOMIC DNA]</scope>
    <source>
        <strain evidence="3 4">BH-SD19</strain>
    </source>
</reference>
<dbReference type="CDD" id="cd01935">
    <property type="entry name" value="Ntn_CGH_like"/>
    <property type="match status" value="1"/>
</dbReference>
<feature type="region of interest" description="Disordered" evidence="1">
    <location>
        <begin position="325"/>
        <end position="352"/>
    </location>
</feature>
<keyword evidence="4" id="KW-1185">Reference proteome</keyword>
<dbReference type="EMBL" id="QCYH01000002">
    <property type="protein sequence ID" value="PVA10951.1"/>
    <property type="molecule type" value="Genomic_DNA"/>
</dbReference>
<dbReference type="InterPro" id="IPR005079">
    <property type="entry name" value="Peptidase_C45_hydrolase"/>
</dbReference>
<evidence type="ECO:0000256" key="1">
    <source>
        <dbReference type="SAM" id="MobiDB-lite"/>
    </source>
</evidence>
<evidence type="ECO:0000313" key="3">
    <source>
        <dbReference type="EMBL" id="PVA10951.1"/>
    </source>
</evidence>
<feature type="compositionally biased region" description="Gly residues" evidence="1">
    <location>
        <begin position="343"/>
        <end position="352"/>
    </location>
</feature>
<dbReference type="Pfam" id="PF03417">
    <property type="entry name" value="AAT"/>
    <property type="match status" value="1"/>
</dbReference>